<accession>A0A2Z6NGH8</accession>
<dbReference type="InterPro" id="IPR005571">
    <property type="entry name" value="RNA_pol_Rpb5_N"/>
</dbReference>
<dbReference type="Pfam" id="PF03871">
    <property type="entry name" value="RNA_pol_Rpb5_N"/>
    <property type="match status" value="1"/>
</dbReference>
<dbReference type="GO" id="GO:0003899">
    <property type="term" value="F:DNA-directed RNA polymerase activity"/>
    <property type="evidence" value="ECO:0007669"/>
    <property type="project" value="InterPro"/>
</dbReference>
<feature type="domain" description="RNA polymerase Rpb5 N-terminal" evidence="6">
    <location>
        <begin position="6"/>
        <end position="90"/>
    </location>
</feature>
<dbReference type="InterPro" id="IPR000783">
    <property type="entry name" value="RNA_pol_subH/Rpb5_C"/>
</dbReference>
<protein>
    <recommendedName>
        <fullName evidence="9">RNA polymerase subunit H/Rpb5 C-terminal domain-containing protein</fullName>
    </recommendedName>
</protein>
<keyword evidence="8" id="KW-1185">Reference proteome</keyword>
<evidence type="ECO:0000256" key="3">
    <source>
        <dbReference type="ARBA" id="ARBA00023242"/>
    </source>
</evidence>
<dbReference type="InterPro" id="IPR035913">
    <property type="entry name" value="RPB5-like_sf"/>
</dbReference>
<dbReference type="Gene3D" id="3.90.940.20">
    <property type="entry name" value="RPB5-like RNA polymerase subunit"/>
    <property type="match status" value="2"/>
</dbReference>
<keyword evidence="3" id="KW-0539">Nucleus</keyword>
<feature type="domain" description="RNA polymerase subunit H/Rpb5 C-terminal" evidence="5">
    <location>
        <begin position="201"/>
        <end position="246"/>
    </location>
</feature>
<sequence>MVFTDEDVTKLYKIRRTILEMLADRNYDVSETELSMSKTDFKSEFGEHFRREQLEIQKTHKDNPSEKICVFFYDDAKLGVKAVRSVFDRMVTENFTRGILVCQRQLSPSGRKGVTLSNSLRNCHLEVFLEADLIVNITRHERVPEHQVLTNAEKKALLKRFSIPAICLSWNLLKLMTRPEKPPGTGAILICSAAHLTATGSLRAATLPRILINDPIARYYGLNRGQVVRIIRPSETAGRYITYRFVGG</sequence>
<dbReference type="PIRSF" id="PIRSF000747">
    <property type="entry name" value="RPB5"/>
    <property type="match status" value="1"/>
</dbReference>
<evidence type="ECO:0000256" key="1">
    <source>
        <dbReference type="ARBA" id="ARBA00004123"/>
    </source>
</evidence>
<dbReference type="SUPFAM" id="SSF53036">
    <property type="entry name" value="Eukaryotic RPB5 N-terminal domain"/>
    <property type="match status" value="1"/>
</dbReference>
<dbReference type="OrthoDB" id="1359290at2759"/>
<dbReference type="GO" id="GO:0006366">
    <property type="term" value="P:transcription by RNA polymerase II"/>
    <property type="evidence" value="ECO:0007669"/>
    <property type="project" value="TreeGrafter"/>
</dbReference>
<dbReference type="SUPFAM" id="SSF55287">
    <property type="entry name" value="RPB5-like RNA polymerase subunit"/>
    <property type="match status" value="2"/>
</dbReference>
<feature type="domain" description="RNA polymerase subunit H/Rpb5 C-terminal" evidence="5">
    <location>
        <begin position="135"/>
        <end position="163"/>
    </location>
</feature>
<dbReference type="InterPro" id="IPR014381">
    <property type="entry name" value="Arch_Rpo5/euc_Rpb5"/>
</dbReference>
<dbReference type="GO" id="GO:0003677">
    <property type="term" value="F:DNA binding"/>
    <property type="evidence" value="ECO:0007669"/>
    <property type="project" value="InterPro"/>
</dbReference>
<evidence type="ECO:0000313" key="8">
    <source>
        <dbReference type="Proteomes" id="UP000242715"/>
    </source>
</evidence>
<dbReference type="GO" id="GO:0005666">
    <property type="term" value="C:RNA polymerase III complex"/>
    <property type="evidence" value="ECO:0007669"/>
    <property type="project" value="TreeGrafter"/>
</dbReference>
<dbReference type="InterPro" id="IPR036710">
    <property type="entry name" value="RNA_pol_Rpb5_N_sf"/>
</dbReference>
<dbReference type="Pfam" id="PF01191">
    <property type="entry name" value="RNA_pol_Rpb5_C"/>
    <property type="match status" value="2"/>
</dbReference>
<dbReference type="PANTHER" id="PTHR10535">
    <property type="entry name" value="DNA-DIRECTED RNA POLYMERASES I, II, AND III SUBUNIT RPABC1"/>
    <property type="match status" value="1"/>
</dbReference>
<keyword evidence="2" id="KW-0804">Transcription</keyword>
<dbReference type="PANTHER" id="PTHR10535:SF0">
    <property type="entry name" value="DNA-DIRECTED RNA POLYMERASES I, II, AND III SUBUNIT RPABC1"/>
    <property type="match status" value="1"/>
</dbReference>
<proteinExistence type="inferred from homology"/>
<evidence type="ECO:0000259" key="5">
    <source>
        <dbReference type="Pfam" id="PF01191"/>
    </source>
</evidence>
<evidence type="ECO:0000313" key="7">
    <source>
        <dbReference type="EMBL" id="GAU42946.1"/>
    </source>
</evidence>
<reference evidence="8" key="1">
    <citation type="journal article" date="2017" name="Front. Plant Sci.">
        <title>Climate Clever Clovers: New Paradigm to Reduce the Environmental Footprint of Ruminants by Breeding Low Methanogenic Forages Utilizing Haplotype Variation.</title>
        <authorList>
            <person name="Kaur P."/>
            <person name="Appels R."/>
            <person name="Bayer P.E."/>
            <person name="Keeble-Gagnere G."/>
            <person name="Wang J."/>
            <person name="Hirakawa H."/>
            <person name="Shirasawa K."/>
            <person name="Vercoe P."/>
            <person name="Stefanova K."/>
            <person name="Durmic Z."/>
            <person name="Nichols P."/>
            <person name="Revell C."/>
            <person name="Isobe S.N."/>
            <person name="Edwards D."/>
            <person name="Erskine W."/>
        </authorList>
    </citation>
    <scope>NUCLEOTIDE SEQUENCE [LARGE SCALE GENOMIC DNA]</scope>
    <source>
        <strain evidence="8">cv. Daliak</strain>
    </source>
</reference>
<comment type="similarity">
    <text evidence="4">Belongs to the archaeal Rpo5/eukaryotic RPB5 RNA polymerase subunit family.</text>
</comment>
<dbReference type="GO" id="GO:0042797">
    <property type="term" value="P:tRNA transcription by RNA polymerase III"/>
    <property type="evidence" value="ECO:0007669"/>
    <property type="project" value="TreeGrafter"/>
</dbReference>
<dbReference type="GO" id="GO:0005665">
    <property type="term" value="C:RNA polymerase II, core complex"/>
    <property type="evidence" value="ECO:0007669"/>
    <property type="project" value="TreeGrafter"/>
</dbReference>
<dbReference type="GO" id="GO:0005736">
    <property type="term" value="C:RNA polymerase I complex"/>
    <property type="evidence" value="ECO:0007669"/>
    <property type="project" value="TreeGrafter"/>
</dbReference>
<dbReference type="Proteomes" id="UP000242715">
    <property type="component" value="Unassembled WGS sequence"/>
</dbReference>
<comment type="subcellular location">
    <subcellularLocation>
        <location evidence="1">Nucleus</location>
    </subcellularLocation>
</comment>
<organism evidence="7 8">
    <name type="scientific">Trifolium subterraneum</name>
    <name type="common">Subterranean clover</name>
    <dbReference type="NCBI Taxonomy" id="3900"/>
    <lineage>
        <taxon>Eukaryota</taxon>
        <taxon>Viridiplantae</taxon>
        <taxon>Streptophyta</taxon>
        <taxon>Embryophyta</taxon>
        <taxon>Tracheophyta</taxon>
        <taxon>Spermatophyta</taxon>
        <taxon>Magnoliopsida</taxon>
        <taxon>eudicotyledons</taxon>
        <taxon>Gunneridae</taxon>
        <taxon>Pentapetalae</taxon>
        <taxon>rosids</taxon>
        <taxon>fabids</taxon>
        <taxon>Fabales</taxon>
        <taxon>Fabaceae</taxon>
        <taxon>Papilionoideae</taxon>
        <taxon>50 kb inversion clade</taxon>
        <taxon>NPAAA clade</taxon>
        <taxon>Hologalegina</taxon>
        <taxon>IRL clade</taxon>
        <taxon>Trifolieae</taxon>
        <taxon>Trifolium</taxon>
    </lineage>
</organism>
<evidence type="ECO:0000256" key="4">
    <source>
        <dbReference type="ARBA" id="ARBA00025765"/>
    </source>
</evidence>
<name>A0A2Z6NGH8_TRISU</name>
<dbReference type="EMBL" id="DF973949">
    <property type="protein sequence ID" value="GAU42946.1"/>
    <property type="molecule type" value="Genomic_DNA"/>
</dbReference>
<evidence type="ECO:0000259" key="6">
    <source>
        <dbReference type="Pfam" id="PF03871"/>
    </source>
</evidence>
<evidence type="ECO:0000256" key="2">
    <source>
        <dbReference type="ARBA" id="ARBA00023163"/>
    </source>
</evidence>
<dbReference type="Gene3D" id="3.40.1340.10">
    <property type="entry name" value="RNA polymerase, Rpb5, N-terminal domain"/>
    <property type="match status" value="1"/>
</dbReference>
<dbReference type="GO" id="GO:0006362">
    <property type="term" value="P:transcription elongation by RNA polymerase I"/>
    <property type="evidence" value="ECO:0007669"/>
    <property type="project" value="TreeGrafter"/>
</dbReference>
<dbReference type="AlphaFoldDB" id="A0A2Z6NGH8"/>
<evidence type="ECO:0008006" key="9">
    <source>
        <dbReference type="Google" id="ProtNLM"/>
    </source>
</evidence>
<dbReference type="FunFam" id="3.40.1340.10:FF:000001">
    <property type="entry name" value="DNA-directed RNA polymerases I, II, and III subunit RPABC1"/>
    <property type="match status" value="1"/>
</dbReference>
<gene>
    <name evidence="7" type="ORF">TSUD_142830</name>
</gene>